<dbReference type="Proteomes" id="UP001108240">
    <property type="component" value="Unplaced"/>
</dbReference>
<dbReference type="Ensembl" id="ENSCCRT00000010902.2">
    <property type="protein sequence ID" value="ENSCCRP00000009975.2"/>
    <property type="gene ID" value="ENSCCRG00000005819.2"/>
</dbReference>
<proteinExistence type="predicted"/>
<feature type="compositionally biased region" description="Basic residues" evidence="1">
    <location>
        <begin position="47"/>
        <end position="57"/>
    </location>
</feature>
<evidence type="ECO:0000256" key="1">
    <source>
        <dbReference type="SAM" id="MobiDB-lite"/>
    </source>
</evidence>
<sequence length="57" mass="6423">KSYCTESHLQSHVKHHGGDNIEVRESDSESPGEIKEDEQSPAEPLRKHPVRAGHTQH</sequence>
<dbReference type="GeneTree" id="ENSGT01060000252882"/>
<dbReference type="AlphaFoldDB" id="A0A8C0YIX5"/>
<organism evidence="2 3">
    <name type="scientific">Cyprinus carpio carpio</name>
    <dbReference type="NCBI Taxonomy" id="630221"/>
    <lineage>
        <taxon>Eukaryota</taxon>
        <taxon>Metazoa</taxon>
        <taxon>Chordata</taxon>
        <taxon>Craniata</taxon>
        <taxon>Vertebrata</taxon>
        <taxon>Euteleostomi</taxon>
        <taxon>Actinopterygii</taxon>
        <taxon>Neopterygii</taxon>
        <taxon>Teleostei</taxon>
        <taxon>Ostariophysi</taxon>
        <taxon>Cypriniformes</taxon>
        <taxon>Cyprinidae</taxon>
        <taxon>Cyprininae</taxon>
        <taxon>Cyprinus</taxon>
    </lineage>
</organism>
<feature type="compositionally biased region" description="Basic and acidic residues" evidence="1">
    <location>
        <begin position="16"/>
        <end position="38"/>
    </location>
</feature>
<reference evidence="2" key="1">
    <citation type="submission" date="2025-08" db="UniProtKB">
        <authorList>
            <consortium name="Ensembl"/>
        </authorList>
    </citation>
    <scope>IDENTIFICATION</scope>
</reference>
<name>A0A8C0YIX5_CYPCA</name>
<reference evidence="2" key="2">
    <citation type="submission" date="2025-09" db="UniProtKB">
        <authorList>
            <consortium name="Ensembl"/>
        </authorList>
    </citation>
    <scope>IDENTIFICATION</scope>
</reference>
<protein>
    <submittedName>
        <fullName evidence="2">Uncharacterized protein</fullName>
    </submittedName>
</protein>
<feature type="region of interest" description="Disordered" evidence="1">
    <location>
        <begin position="1"/>
        <end position="57"/>
    </location>
</feature>
<evidence type="ECO:0000313" key="3">
    <source>
        <dbReference type="Proteomes" id="UP001108240"/>
    </source>
</evidence>
<evidence type="ECO:0000313" key="2">
    <source>
        <dbReference type="Ensembl" id="ENSCCRP00000009975.2"/>
    </source>
</evidence>
<accession>A0A8C0YIX5</accession>
<dbReference type="OMA" id="SYCTESH"/>
<keyword evidence="3" id="KW-1185">Reference proteome</keyword>
<feature type="compositionally biased region" description="Polar residues" evidence="1">
    <location>
        <begin position="1"/>
        <end position="10"/>
    </location>
</feature>